<protein>
    <submittedName>
        <fullName evidence="1">Uncharacterized protein</fullName>
    </submittedName>
</protein>
<proteinExistence type="predicted"/>
<name>A0ABU0ALD5_9BACI</name>
<dbReference type="Proteomes" id="UP001238088">
    <property type="component" value="Unassembled WGS sequence"/>
</dbReference>
<comment type="caution">
    <text evidence="1">The sequence shown here is derived from an EMBL/GenBank/DDBJ whole genome shotgun (WGS) entry which is preliminary data.</text>
</comment>
<evidence type="ECO:0000313" key="2">
    <source>
        <dbReference type="Proteomes" id="UP001238088"/>
    </source>
</evidence>
<gene>
    <name evidence="1" type="ORF">J2S17_003949</name>
</gene>
<reference evidence="1 2" key="1">
    <citation type="submission" date="2023-07" db="EMBL/GenBank/DDBJ databases">
        <title>Genomic Encyclopedia of Type Strains, Phase IV (KMG-IV): sequencing the most valuable type-strain genomes for metagenomic binning, comparative biology and taxonomic classification.</title>
        <authorList>
            <person name="Goeker M."/>
        </authorList>
    </citation>
    <scope>NUCLEOTIDE SEQUENCE [LARGE SCALE GENOMIC DNA]</scope>
    <source>
        <strain evidence="1 2">DSM 23494</strain>
    </source>
</reference>
<accession>A0ABU0ALD5</accession>
<organism evidence="1 2">
    <name type="scientific">Cytobacillus purgationiresistens</name>
    <dbReference type="NCBI Taxonomy" id="863449"/>
    <lineage>
        <taxon>Bacteria</taxon>
        <taxon>Bacillati</taxon>
        <taxon>Bacillota</taxon>
        <taxon>Bacilli</taxon>
        <taxon>Bacillales</taxon>
        <taxon>Bacillaceae</taxon>
        <taxon>Cytobacillus</taxon>
    </lineage>
</organism>
<keyword evidence="2" id="KW-1185">Reference proteome</keyword>
<sequence>MWCWKVYQLKLKKRKIPLNTIVIQFETEADDRTLLKERTLQFESDEKPEKLIVDGVHYWKDYHLKIQIFID</sequence>
<dbReference type="EMBL" id="JAUSUB010000019">
    <property type="protein sequence ID" value="MDQ0272057.1"/>
    <property type="molecule type" value="Genomic_DNA"/>
</dbReference>
<evidence type="ECO:0000313" key="1">
    <source>
        <dbReference type="EMBL" id="MDQ0272057.1"/>
    </source>
</evidence>